<gene>
    <name evidence="11" type="ORF">SAMN04487779_10047</name>
</gene>
<dbReference type="InterPro" id="IPR010065">
    <property type="entry name" value="AA_ABC_transptr_permease_3TM"/>
</dbReference>
<evidence type="ECO:0000256" key="6">
    <source>
        <dbReference type="ARBA" id="ARBA00022970"/>
    </source>
</evidence>
<evidence type="ECO:0000313" key="12">
    <source>
        <dbReference type="Proteomes" id="UP000198925"/>
    </source>
</evidence>
<keyword evidence="8 9" id="KW-0472">Membrane</keyword>
<dbReference type="Pfam" id="PF00528">
    <property type="entry name" value="BPD_transp_1"/>
    <property type="match status" value="1"/>
</dbReference>
<organism evidence="11 12">
    <name type="scientific">Belnapia rosea</name>
    <dbReference type="NCBI Taxonomy" id="938405"/>
    <lineage>
        <taxon>Bacteria</taxon>
        <taxon>Pseudomonadati</taxon>
        <taxon>Pseudomonadota</taxon>
        <taxon>Alphaproteobacteria</taxon>
        <taxon>Acetobacterales</taxon>
        <taxon>Roseomonadaceae</taxon>
        <taxon>Belnapia</taxon>
    </lineage>
</organism>
<dbReference type="PANTHER" id="PTHR30614:SF0">
    <property type="entry name" value="L-CYSTINE TRANSPORT SYSTEM PERMEASE PROTEIN TCYL"/>
    <property type="match status" value="1"/>
</dbReference>
<dbReference type="Proteomes" id="UP000198925">
    <property type="component" value="Unassembled WGS sequence"/>
</dbReference>
<dbReference type="AlphaFoldDB" id="A0A1G6RHC6"/>
<dbReference type="RefSeq" id="WP_090662897.1">
    <property type="nucleotide sequence ID" value="NZ_FMZX01000004.1"/>
</dbReference>
<evidence type="ECO:0000259" key="10">
    <source>
        <dbReference type="PROSITE" id="PS50928"/>
    </source>
</evidence>
<sequence length="226" mass="24372">MTNWDRFLDSFFNARVAAEYLPKIVEGFWLTILLAGCIILAGVAAGLALAVLRSLGIRPLNWLIIFVVDLFRALPPLVVIALLYFGLPAAGLSLSGFAAAWLSLSLVLMAFTEEIFWAGITAVPKGQWEAARSTGLGFFPTFSLVVLPQALRMVVPPLTNRTIAITKGTALASVVAVPEILGAAQAGVSFSFNPTPLTLGAIAYLVLFLPVVILGRWVETRFAWKR</sequence>
<keyword evidence="3 9" id="KW-0813">Transport</keyword>
<comment type="similarity">
    <text evidence="2">Belongs to the binding-protein-dependent transport system permease family. HisMQ subfamily.</text>
</comment>
<feature type="transmembrane region" description="Helical" evidence="9">
    <location>
        <begin position="62"/>
        <end position="85"/>
    </location>
</feature>
<dbReference type="SUPFAM" id="SSF161098">
    <property type="entry name" value="MetI-like"/>
    <property type="match status" value="1"/>
</dbReference>
<dbReference type="EMBL" id="FMZX01000004">
    <property type="protein sequence ID" value="SDD03773.1"/>
    <property type="molecule type" value="Genomic_DNA"/>
</dbReference>
<dbReference type="InterPro" id="IPR000515">
    <property type="entry name" value="MetI-like"/>
</dbReference>
<dbReference type="CDD" id="cd06261">
    <property type="entry name" value="TM_PBP2"/>
    <property type="match status" value="1"/>
</dbReference>
<keyword evidence="5 9" id="KW-0812">Transmembrane</keyword>
<feature type="transmembrane region" description="Helical" evidence="9">
    <location>
        <begin position="91"/>
        <end position="112"/>
    </location>
</feature>
<protein>
    <submittedName>
        <fullName evidence="11">Amino acid ABC transporter membrane protein 1, PAAT family</fullName>
    </submittedName>
</protein>
<keyword evidence="4" id="KW-1003">Cell membrane</keyword>
<keyword evidence="12" id="KW-1185">Reference proteome</keyword>
<reference evidence="11 12" key="1">
    <citation type="submission" date="2016-10" db="EMBL/GenBank/DDBJ databases">
        <authorList>
            <person name="de Groot N.N."/>
        </authorList>
    </citation>
    <scope>NUCLEOTIDE SEQUENCE [LARGE SCALE GENOMIC DNA]</scope>
    <source>
        <strain evidence="11 12">CPCC 100156</strain>
    </source>
</reference>
<feature type="transmembrane region" description="Helical" evidence="9">
    <location>
        <begin position="197"/>
        <end position="218"/>
    </location>
</feature>
<dbReference type="NCBIfam" id="TIGR01726">
    <property type="entry name" value="HEQRo_perm_3TM"/>
    <property type="match status" value="1"/>
</dbReference>
<dbReference type="GO" id="GO:0043190">
    <property type="term" value="C:ATP-binding cassette (ABC) transporter complex"/>
    <property type="evidence" value="ECO:0007669"/>
    <property type="project" value="InterPro"/>
</dbReference>
<dbReference type="InterPro" id="IPR043429">
    <property type="entry name" value="ArtM/GltK/GlnP/TcyL/YhdX-like"/>
</dbReference>
<evidence type="ECO:0000313" key="11">
    <source>
        <dbReference type="EMBL" id="SDD03773.1"/>
    </source>
</evidence>
<proteinExistence type="inferred from homology"/>
<keyword evidence="7 9" id="KW-1133">Transmembrane helix</keyword>
<feature type="transmembrane region" description="Helical" evidence="9">
    <location>
        <begin position="28"/>
        <end position="50"/>
    </location>
</feature>
<dbReference type="Gene3D" id="1.10.3720.10">
    <property type="entry name" value="MetI-like"/>
    <property type="match status" value="1"/>
</dbReference>
<dbReference type="STRING" id="938405.SAMN02927895_05062"/>
<dbReference type="PANTHER" id="PTHR30614">
    <property type="entry name" value="MEMBRANE COMPONENT OF AMINO ACID ABC TRANSPORTER"/>
    <property type="match status" value="1"/>
</dbReference>
<evidence type="ECO:0000256" key="4">
    <source>
        <dbReference type="ARBA" id="ARBA00022475"/>
    </source>
</evidence>
<dbReference type="GO" id="GO:0006865">
    <property type="term" value="P:amino acid transport"/>
    <property type="evidence" value="ECO:0007669"/>
    <property type="project" value="UniProtKB-KW"/>
</dbReference>
<keyword evidence="6" id="KW-0029">Amino-acid transport</keyword>
<evidence type="ECO:0000256" key="8">
    <source>
        <dbReference type="ARBA" id="ARBA00023136"/>
    </source>
</evidence>
<dbReference type="InterPro" id="IPR035906">
    <property type="entry name" value="MetI-like_sf"/>
</dbReference>
<evidence type="ECO:0000256" key="2">
    <source>
        <dbReference type="ARBA" id="ARBA00010072"/>
    </source>
</evidence>
<comment type="subcellular location">
    <subcellularLocation>
        <location evidence="1">Cell inner membrane</location>
        <topology evidence="1">Multi-pass membrane protein</topology>
    </subcellularLocation>
    <subcellularLocation>
        <location evidence="9">Cell membrane</location>
        <topology evidence="9">Multi-pass membrane protein</topology>
    </subcellularLocation>
</comment>
<evidence type="ECO:0000256" key="1">
    <source>
        <dbReference type="ARBA" id="ARBA00004429"/>
    </source>
</evidence>
<accession>A0A1G6RHC6</accession>
<evidence type="ECO:0000256" key="3">
    <source>
        <dbReference type="ARBA" id="ARBA00022448"/>
    </source>
</evidence>
<dbReference type="GO" id="GO:0022857">
    <property type="term" value="F:transmembrane transporter activity"/>
    <property type="evidence" value="ECO:0007669"/>
    <property type="project" value="InterPro"/>
</dbReference>
<evidence type="ECO:0000256" key="9">
    <source>
        <dbReference type="RuleBase" id="RU363032"/>
    </source>
</evidence>
<name>A0A1G6RHC6_9PROT</name>
<feature type="domain" description="ABC transmembrane type-1" evidence="10">
    <location>
        <begin position="28"/>
        <end position="215"/>
    </location>
</feature>
<evidence type="ECO:0000256" key="5">
    <source>
        <dbReference type="ARBA" id="ARBA00022692"/>
    </source>
</evidence>
<evidence type="ECO:0000256" key="7">
    <source>
        <dbReference type="ARBA" id="ARBA00022989"/>
    </source>
</evidence>
<dbReference type="PROSITE" id="PS50928">
    <property type="entry name" value="ABC_TM1"/>
    <property type="match status" value="1"/>
</dbReference>